<feature type="region of interest" description="Disordered" evidence="1">
    <location>
        <begin position="91"/>
        <end position="160"/>
    </location>
</feature>
<feature type="region of interest" description="Disordered" evidence="1">
    <location>
        <begin position="377"/>
        <end position="400"/>
    </location>
</feature>
<feature type="compositionally biased region" description="Pro residues" evidence="1">
    <location>
        <begin position="108"/>
        <end position="119"/>
    </location>
</feature>
<feature type="region of interest" description="Disordered" evidence="1">
    <location>
        <begin position="174"/>
        <end position="194"/>
    </location>
</feature>
<evidence type="ECO:0000256" key="2">
    <source>
        <dbReference type="SAM" id="Phobius"/>
    </source>
</evidence>
<dbReference type="AlphaFoldDB" id="A0AA36HNI1"/>
<feature type="compositionally biased region" description="Pro residues" evidence="1">
    <location>
        <begin position="126"/>
        <end position="148"/>
    </location>
</feature>
<keyword evidence="2" id="KW-0812">Transmembrane</keyword>
<evidence type="ECO:0000313" key="4">
    <source>
        <dbReference type="Proteomes" id="UP001178507"/>
    </source>
</evidence>
<keyword evidence="2" id="KW-1133">Transmembrane helix</keyword>
<evidence type="ECO:0000313" key="3">
    <source>
        <dbReference type="EMBL" id="CAJ1371433.1"/>
    </source>
</evidence>
<sequence length="562" mass="58474">MARQFGDYVPQADLEEMSDEGLGMERNPRSRSWPSRTVVGLVLLGTTLVAALMAVALPRHEEIRKGNGNVIGLSEDSIWASVLSSDAMKQYNQEKELSSNVDTEEQAPPSPPPSSPAPAPAYHAPAPAPHYAPPPATVEKPSPSPAPITKPDVVKEQAAKAAQQLMANLFHQPKDQAKPSSVDSAVDSATSQVKDALHLSPAPAGAPAPAPFQLPKIELPKMPKIELPKMPKIELPQMPTPGPDGALKMPDVAPLLQSAQTGLQSAVDSAHAGVQGTVNGLTAGVQGAMDGASADAEKRSKEMSDMASNFLKEAQSLGTNSQQGKQLESIANMLKKDASKIQDQAKQAVNSVVPPVAPVAPLAPAVPAVPAAPAAPVATKTVTEDPRDSPLAPKAAKDGDPCVDDEEEYGGLCYKTCAALTGGSHPCRSSAWSCCAVPAGPGCAAKASFGNCWMHIGFCFGYAVGGDTEAAQSGNKCPTSEGGCLTDEELFDNMCYKKCAMLAPNFPFRVGPSSCCSKHGGLDCFWPSNLMTKPEFDVGGGQGDHNSGTPAEAHQPMAKLAE</sequence>
<gene>
    <name evidence="3" type="ORF">EVOR1521_LOCUS1738</name>
</gene>
<protein>
    <submittedName>
        <fullName evidence="3">Uncharacterized protein</fullName>
    </submittedName>
</protein>
<feature type="region of interest" description="Disordered" evidence="1">
    <location>
        <begin position="1"/>
        <end position="32"/>
    </location>
</feature>
<reference evidence="3" key="1">
    <citation type="submission" date="2023-08" db="EMBL/GenBank/DDBJ databases">
        <authorList>
            <person name="Chen Y."/>
            <person name="Shah S."/>
            <person name="Dougan E. K."/>
            <person name="Thang M."/>
            <person name="Chan C."/>
        </authorList>
    </citation>
    <scope>NUCLEOTIDE SEQUENCE</scope>
</reference>
<comment type="caution">
    <text evidence="3">The sequence shown here is derived from an EMBL/GenBank/DDBJ whole genome shotgun (WGS) entry which is preliminary data.</text>
</comment>
<accession>A0AA36HNI1</accession>
<feature type="region of interest" description="Disordered" evidence="1">
    <location>
        <begin position="536"/>
        <end position="562"/>
    </location>
</feature>
<feature type="transmembrane region" description="Helical" evidence="2">
    <location>
        <begin position="38"/>
        <end position="57"/>
    </location>
</feature>
<proteinExistence type="predicted"/>
<feature type="compositionally biased region" description="Low complexity" evidence="1">
    <location>
        <begin position="180"/>
        <end position="189"/>
    </location>
</feature>
<name>A0AA36HNI1_9DINO</name>
<organism evidence="3 4">
    <name type="scientific">Effrenium voratum</name>
    <dbReference type="NCBI Taxonomy" id="2562239"/>
    <lineage>
        <taxon>Eukaryota</taxon>
        <taxon>Sar</taxon>
        <taxon>Alveolata</taxon>
        <taxon>Dinophyceae</taxon>
        <taxon>Suessiales</taxon>
        <taxon>Symbiodiniaceae</taxon>
        <taxon>Effrenium</taxon>
    </lineage>
</organism>
<dbReference type="Proteomes" id="UP001178507">
    <property type="component" value="Unassembled WGS sequence"/>
</dbReference>
<keyword evidence="2" id="KW-0472">Membrane</keyword>
<dbReference type="EMBL" id="CAUJNA010000077">
    <property type="protein sequence ID" value="CAJ1371433.1"/>
    <property type="molecule type" value="Genomic_DNA"/>
</dbReference>
<keyword evidence="4" id="KW-1185">Reference proteome</keyword>
<evidence type="ECO:0000256" key="1">
    <source>
        <dbReference type="SAM" id="MobiDB-lite"/>
    </source>
</evidence>